<reference evidence="2" key="1">
    <citation type="submission" date="2015-10" db="EMBL/GenBank/DDBJ databases">
        <title>Description of Candidatus Tenderia electrophaga gen. nov, sp. nov., an Uncultivated Electroautotroph from a Biocathode Enrichment.</title>
        <authorList>
            <person name="Eddie B.J."/>
            <person name="Malanoski A.P."/>
            <person name="Wang Z."/>
            <person name="Hall R.J."/>
            <person name="Oh S.D."/>
            <person name="Heiner C."/>
            <person name="Lin B."/>
            <person name="Strycharz-Glaven S.M."/>
        </authorList>
    </citation>
    <scope>NUCLEOTIDE SEQUENCE [LARGE SCALE GENOMIC DNA]</scope>
    <source>
        <strain evidence="2">NRL1</strain>
    </source>
</reference>
<keyword evidence="1" id="KW-1133">Transmembrane helix</keyword>
<keyword evidence="1" id="KW-0472">Membrane</keyword>
<feature type="transmembrane region" description="Helical" evidence="1">
    <location>
        <begin position="83"/>
        <end position="103"/>
    </location>
</feature>
<evidence type="ECO:0000256" key="1">
    <source>
        <dbReference type="SAM" id="Phobius"/>
    </source>
</evidence>
<evidence type="ECO:0000313" key="3">
    <source>
        <dbReference type="Proteomes" id="UP000055136"/>
    </source>
</evidence>
<accession>A0A0S2TDH7</accession>
<feature type="transmembrane region" description="Helical" evidence="1">
    <location>
        <begin position="43"/>
        <end position="63"/>
    </location>
</feature>
<feature type="transmembrane region" description="Helical" evidence="1">
    <location>
        <begin position="12"/>
        <end position="36"/>
    </location>
</feature>
<feature type="transmembrane region" description="Helical" evidence="1">
    <location>
        <begin position="124"/>
        <end position="140"/>
    </location>
</feature>
<evidence type="ECO:0000313" key="2">
    <source>
        <dbReference type="EMBL" id="ALP53171.1"/>
    </source>
</evidence>
<sequence>MPWPAGRRCEESNYIMIGGTLLFVIATYALMVWAFFWAKKRYFHIPVMASIMLIDLFFPVYLVLNKDWYRRLIEQEEILSFMIWMHFILVLVLYALYVLQILTARKLLKGDDSVRADHRAQGKGILIARALVILSAAMLIEPVDQ</sequence>
<dbReference type="STRING" id="1748243.Tel_08385"/>
<dbReference type="Proteomes" id="UP000055136">
    <property type="component" value="Chromosome"/>
</dbReference>
<protein>
    <submittedName>
        <fullName evidence="2">Uncharacterized protein</fullName>
    </submittedName>
</protein>
<proteinExistence type="predicted"/>
<dbReference type="EMBL" id="CP013099">
    <property type="protein sequence ID" value="ALP53171.1"/>
    <property type="molecule type" value="Genomic_DNA"/>
</dbReference>
<gene>
    <name evidence="2" type="ORF">Tel_08385</name>
</gene>
<dbReference type="AlphaFoldDB" id="A0A0S2TDH7"/>
<name>A0A0S2TDH7_9GAMM</name>
<keyword evidence="3" id="KW-1185">Reference proteome</keyword>
<dbReference type="KEGG" id="tee:Tel_08385"/>
<keyword evidence="1" id="KW-0812">Transmembrane</keyword>
<organism evidence="2 3">
    <name type="scientific">Candidatus Tenderia electrophaga</name>
    <dbReference type="NCBI Taxonomy" id="1748243"/>
    <lineage>
        <taxon>Bacteria</taxon>
        <taxon>Pseudomonadati</taxon>
        <taxon>Pseudomonadota</taxon>
        <taxon>Gammaproteobacteria</taxon>
        <taxon>Candidatus Tenderiales</taxon>
        <taxon>Candidatus Tenderiaceae</taxon>
        <taxon>Candidatus Tenderia</taxon>
    </lineage>
</organism>